<proteinExistence type="predicted"/>
<keyword evidence="1" id="KW-0472">Membrane</keyword>
<name>A0A0K0EH75_STRER</name>
<organism evidence="3">
    <name type="scientific">Strongyloides stercoralis</name>
    <name type="common">Threadworm</name>
    <dbReference type="NCBI Taxonomy" id="6248"/>
    <lineage>
        <taxon>Eukaryota</taxon>
        <taxon>Metazoa</taxon>
        <taxon>Ecdysozoa</taxon>
        <taxon>Nematoda</taxon>
        <taxon>Chromadorea</taxon>
        <taxon>Rhabditida</taxon>
        <taxon>Tylenchina</taxon>
        <taxon>Panagrolaimomorpha</taxon>
        <taxon>Strongyloidoidea</taxon>
        <taxon>Strongyloididae</taxon>
        <taxon>Strongyloides</taxon>
    </lineage>
</organism>
<feature type="transmembrane region" description="Helical" evidence="1">
    <location>
        <begin position="6"/>
        <end position="26"/>
    </location>
</feature>
<dbReference type="WBParaSite" id="TCONS_00015857.p1">
    <property type="protein sequence ID" value="TCONS_00015857.p1"/>
    <property type="gene ID" value="XLOC_010613"/>
</dbReference>
<evidence type="ECO:0000256" key="1">
    <source>
        <dbReference type="SAM" id="Phobius"/>
    </source>
</evidence>
<sequence>MASPHFGWFRYAFFIVYLITLFQVNFSKTTDDLRQLKYMTKNFPLDNEMNNDNFINLPDQNDIYKIFDIASLQKRKNEFIRFGKRKNEFIRFKKRNTKTFYNKLNDQILPVVSIYDIIDNDNIHSTNKRKNEFIRFG</sequence>
<reference evidence="3" key="1">
    <citation type="submission" date="2015-08" db="UniProtKB">
        <authorList>
            <consortium name="WormBaseParasite"/>
        </authorList>
    </citation>
    <scope>IDENTIFICATION</scope>
</reference>
<dbReference type="AlphaFoldDB" id="A0A0K0EH75"/>
<accession>A0A0K0EH75</accession>
<evidence type="ECO:0000313" key="2">
    <source>
        <dbReference type="Proteomes" id="UP000035681"/>
    </source>
</evidence>
<keyword evidence="1" id="KW-1133">Transmembrane helix</keyword>
<dbReference type="Proteomes" id="UP000035681">
    <property type="component" value="Unplaced"/>
</dbReference>
<evidence type="ECO:0000313" key="3">
    <source>
        <dbReference type="WBParaSite" id="SSTP_0000883300.1"/>
    </source>
</evidence>
<keyword evidence="1" id="KW-0812">Transmembrane</keyword>
<evidence type="ECO:0000313" key="4">
    <source>
        <dbReference type="WBParaSite" id="TCONS_00015857.p1"/>
    </source>
</evidence>
<dbReference type="WBParaSite" id="SSTP_0000883300.1">
    <property type="protein sequence ID" value="SSTP_0000883300.1"/>
    <property type="gene ID" value="SSTP_0000883300"/>
</dbReference>
<keyword evidence="2" id="KW-1185">Reference proteome</keyword>
<protein>
    <submittedName>
        <fullName evidence="3 4">Uncharacterized protein</fullName>
    </submittedName>
</protein>